<name>A0A833N2V1_9BACT</name>
<accession>A0A833N2V1</accession>
<organism evidence="2 3">
    <name type="scientific">Fluviispira multicolorata</name>
    <dbReference type="NCBI Taxonomy" id="2654512"/>
    <lineage>
        <taxon>Bacteria</taxon>
        <taxon>Pseudomonadati</taxon>
        <taxon>Bdellovibrionota</taxon>
        <taxon>Oligoflexia</taxon>
        <taxon>Silvanigrellales</taxon>
        <taxon>Silvanigrellaceae</taxon>
        <taxon>Fluviispira</taxon>
    </lineage>
</organism>
<evidence type="ECO:0000313" key="3">
    <source>
        <dbReference type="Proteomes" id="UP000442694"/>
    </source>
</evidence>
<keyword evidence="1" id="KW-0812">Transmembrane</keyword>
<evidence type="ECO:0000256" key="1">
    <source>
        <dbReference type="SAM" id="Phobius"/>
    </source>
</evidence>
<protein>
    <submittedName>
        <fullName evidence="2">Uncharacterized protein</fullName>
    </submittedName>
</protein>
<dbReference type="AlphaFoldDB" id="A0A833N2V1"/>
<feature type="transmembrane region" description="Helical" evidence="1">
    <location>
        <begin position="7"/>
        <end position="26"/>
    </location>
</feature>
<sequence>MLTFFKYLSLFILFGIIWFFIFSIPVNKSTNLLLAMQKELNMQGKLDDTDQSNKKAIDRERVIDAMTKAFEDK</sequence>
<dbReference type="EMBL" id="WFLN01000004">
    <property type="protein sequence ID" value="KAB8033308.1"/>
    <property type="molecule type" value="Genomic_DNA"/>
</dbReference>
<dbReference type="Proteomes" id="UP000442694">
    <property type="component" value="Unassembled WGS sequence"/>
</dbReference>
<keyword evidence="3" id="KW-1185">Reference proteome</keyword>
<proteinExistence type="predicted"/>
<reference evidence="2 3" key="1">
    <citation type="submission" date="2019-10" db="EMBL/GenBank/DDBJ databases">
        <title>New genus of Silvanigrellaceae.</title>
        <authorList>
            <person name="Pitt A."/>
            <person name="Hahn M.W."/>
        </authorList>
    </citation>
    <scope>NUCLEOTIDE SEQUENCE [LARGE SCALE GENOMIC DNA]</scope>
    <source>
        <strain evidence="2 3">33A1-SZDP</strain>
    </source>
</reference>
<keyword evidence="1" id="KW-1133">Transmembrane helix</keyword>
<comment type="caution">
    <text evidence="2">The sequence shown here is derived from an EMBL/GenBank/DDBJ whole genome shotgun (WGS) entry which is preliminary data.</text>
</comment>
<evidence type="ECO:0000313" key="2">
    <source>
        <dbReference type="EMBL" id="KAB8033308.1"/>
    </source>
</evidence>
<keyword evidence="1" id="KW-0472">Membrane</keyword>
<gene>
    <name evidence="2" type="ORF">GCL57_01015</name>
</gene>
<dbReference type="RefSeq" id="WP_152211396.1">
    <property type="nucleotide sequence ID" value="NZ_WFLN01000004.1"/>
</dbReference>